<evidence type="ECO:0000313" key="2">
    <source>
        <dbReference type="Proteomes" id="UP001497680"/>
    </source>
</evidence>
<name>A0ACC0DCL4_9PEZI</name>
<gene>
    <name evidence="1" type="ORF">F4821DRAFT_229027</name>
</gene>
<reference evidence="1 2" key="1">
    <citation type="journal article" date="2022" name="New Phytol.">
        <title>Ecological generalism drives hyperdiversity of secondary metabolite gene clusters in xylarialean endophytes.</title>
        <authorList>
            <person name="Franco M.E.E."/>
            <person name="Wisecaver J.H."/>
            <person name="Arnold A.E."/>
            <person name="Ju Y.M."/>
            <person name="Slot J.C."/>
            <person name="Ahrendt S."/>
            <person name="Moore L.P."/>
            <person name="Eastman K.E."/>
            <person name="Scott K."/>
            <person name="Konkel Z."/>
            <person name="Mondo S.J."/>
            <person name="Kuo A."/>
            <person name="Hayes R.D."/>
            <person name="Haridas S."/>
            <person name="Andreopoulos B."/>
            <person name="Riley R."/>
            <person name="LaButti K."/>
            <person name="Pangilinan J."/>
            <person name="Lipzen A."/>
            <person name="Amirebrahimi M."/>
            <person name="Yan J."/>
            <person name="Adam C."/>
            <person name="Keymanesh K."/>
            <person name="Ng V."/>
            <person name="Louie K."/>
            <person name="Northen T."/>
            <person name="Drula E."/>
            <person name="Henrissat B."/>
            <person name="Hsieh H.M."/>
            <person name="Youens-Clark K."/>
            <person name="Lutzoni F."/>
            <person name="Miadlikowska J."/>
            <person name="Eastwood D.C."/>
            <person name="Hamelin R.C."/>
            <person name="Grigoriev I.V."/>
            <person name="U'Ren J.M."/>
        </authorList>
    </citation>
    <scope>NUCLEOTIDE SEQUENCE [LARGE SCALE GENOMIC DNA]</scope>
    <source>
        <strain evidence="1 2">ER1909</strain>
    </source>
</reference>
<organism evidence="1 2">
    <name type="scientific">Hypoxylon rubiginosum</name>
    <dbReference type="NCBI Taxonomy" id="110542"/>
    <lineage>
        <taxon>Eukaryota</taxon>
        <taxon>Fungi</taxon>
        <taxon>Dikarya</taxon>
        <taxon>Ascomycota</taxon>
        <taxon>Pezizomycotina</taxon>
        <taxon>Sordariomycetes</taxon>
        <taxon>Xylariomycetidae</taxon>
        <taxon>Xylariales</taxon>
        <taxon>Hypoxylaceae</taxon>
        <taxon>Hypoxylon</taxon>
    </lineage>
</organism>
<evidence type="ECO:0000313" key="1">
    <source>
        <dbReference type="EMBL" id="KAI6090308.1"/>
    </source>
</evidence>
<accession>A0ACC0DCL4</accession>
<keyword evidence="2" id="KW-1185">Reference proteome</keyword>
<protein>
    <submittedName>
        <fullName evidence="1">Fucose-specific lectin</fullName>
    </submittedName>
</protein>
<dbReference type="Proteomes" id="UP001497680">
    <property type="component" value="Unassembled WGS sequence"/>
</dbReference>
<proteinExistence type="predicted"/>
<sequence length="511" mass="55046">MANTYSHTYDQPGLEVVHPDTGLQVSYPPQEWAYSIGAGQEQKEVVSQPEAAVTASEGIVPPRKRINKKILLIALACIAIVIGVVVGAVVGTRSSRSSEPVSSPTATVPPPSPPAPGQGNGTSISSPAEMTASPTSVSPGLAPTPISWGYPHLEIFALTTNTTDSVYRKYRNVNATDNIWYPGGYNMELVGGSVSADASPSVAVNHRISHLTANQTELYINGNGAGWRKWHEIDPTWTPSDTNAWYAFFEDLDGVIGSFALAKYEPALELVKVFCLAAGDKGLAVYFTQWYPQVDWSRAIQIPGPDLQPMTPAVVAWSGNDSRLDVFAVSRSNSHLLHAWWEAERAAWSDYEDLGGFATTPPVAVSRSPGVLDVFVRGGDAGLWHLSYEGSSQSWTGWTRISGDMKIQGQPEAIAATSDTVDVFAWREDGCLVYKSFDSASNVWSPEHDFEVLADASEGQFIGPPRAVSDGPGSIHVFAYRNNIELVWMSLSSGSVGQTAYTSTLANVPYM</sequence>
<dbReference type="EMBL" id="MU394291">
    <property type="protein sequence ID" value="KAI6090308.1"/>
    <property type="molecule type" value="Genomic_DNA"/>
</dbReference>
<comment type="caution">
    <text evidence="1">The sequence shown here is derived from an EMBL/GenBank/DDBJ whole genome shotgun (WGS) entry which is preliminary data.</text>
</comment>